<evidence type="ECO:0000313" key="3">
    <source>
        <dbReference type="EMBL" id="NNU27748.1"/>
    </source>
</evidence>
<evidence type="ECO:0000256" key="1">
    <source>
        <dbReference type="SAM" id="MobiDB-lite"/>
    </source>
</evidence>
<dbReference type="Proteomes" id="UP000557204">
    <property type="component" value="Unassembled WGS sequence"/>
</dbReference>
<gene>
    <name evidence="3" type="ORF">HLI28_09355</name>
</gene>
<dbReference type="EMBL" id="JABFAJ010000017">
    <property type="protein sequence ID" value="NNU27748.1"/>
    <property type="molecule type" value="Genomic_DNA"/>
</dbReference>
<dbReference type="PANTHER" id="PTHR37938:SF1">
    <property type="entry name" value="BLL0215 PROTEIN"/>
    <property type="match status" value="1"/>
</dbReference>
<name>A0A849K3A1_9MICO</name>
<reference evidence="3 4" key="1">
    <citation type="submission" date="2020-05" db="EMBL/GenBank/DDBJ databases">
        <title>Genome sequence of Isoptericola sp. JC619 isolated from Chilika lagoon, India.</title>
        <authorList>
            <person name="Kumar D."/>
            <person name="Appam K."/>
            <person name="Gandham S."/>
            <person name="Uppada J."/>
            <person name="Sasikala C."/>
            <person name="Venkata Ramana C."/>
        </authorList>
    </citation>
    <scope>NUCLEOTIDE SEQUENCE [LARGE SCALE GENOMIC DNA]</scope>
    <source>
        <strain evidence="3 4">JC619</strain>
    </source>
</reference>
<proteinExistence type="predicted"/>
<feature type="domain" description="YdbS-like PH" evidence="2">
    <location>
        <begin position="86"/>
        <end position="159"/>
    </location>
</feature>
<dbReference type="AlphaFoldDB" id="A0A849K3A1"/>
<dbReference type="PANTHER" id="PTHR37938">
    <property type="entry name" value="BLL0215 PROTEIN"/>
    <property type="match status" value="1"/>
</dbReference>
<keyword evidence="4" id="KW-1185">Reference proteome</keyword>
<organism evidence="3 4">
    <name type="scientific">Isoptericola sediminis</name>
    <dbReference type="NCBI Taxonomy" id="2733572"/>
    <lineage>
        <taxon>Bacteria</taxon>
        <taxon>Bacillati</taxon>
        <taxon>Actinomycetota</taxon>
        <taxon>Actinomycetes</taxon>
        <taxon>Micrococcales</taxon>
        <taxon>Promicromonosporaceae</taxon>
        <taxon>Isoptericola</taxon>
    </lineage>
</organism>
<protein>
    <submittedName>
        <fullName evidence="3">PH domain-containing protein</fullName>
    </submittedName>
</protein>
<dbReference type="RefSeq" id="WP_171247250.1">
    <property type="nucleotide sequence ID" value="NZ_JABFAJ010000017.1"/>
</dbReference>
<feature type="region of interest" description="Disordered" evidence="1">
    <location>
        <begin position="162"/>
        <end position="264"/>
    </location>
</feature>
<comment type="caution">
    <text evidence="3">The sequence shown here is derived from an EMBL/GenBank/DDBJ whole genome shotgun (WGS) entry which is preliminary data.</text>
</comment>
<feature type="compositionally biased region" description="Polar residues" evidence="1">
    <location>
        <begin position="210"/>
        <end position="224"/>
    </location>
</feature>
<feature type="compositionally biased region" description="Basic residues" evidence="1">
    <location>
        <begin position="236"/>
        <end position="245"/>
    </location>
</feature>
<evidence type="ECO:0000259" key="2">
    <source>
        <dbReference type="Pfam" id="PF03703"/>
    </source>
</evidence>
<accession>A0A849K3A1</accession>
<dbReference type="InterPro" id="IPR005182">
    <property type="entry name" value="YdbS-like_PH"/>
</dbReference>
<evidence type="ECO:0000313" key="4">
    <source>
        <dbReference type="Proteomes" id="UP000557204"/>
    </source>
</evidence>
<sequence length="264" mass="29501">MSSFADPELAVRRHRHLRRYVLAGEKVTVATRLHWSKLVEPVVTTIAVTMLVAWLHSTTQVGWVWILWAPVVARLVLRWAEWHYEWFVATDKRLLLSYGFIIHKVAMMPMTKVTDMGYTRTLMGQLLGYGRFVMESAGQDQVLRQIDRVPDADQTYRTLCDTIFSPKPPSAQGDQPPRPPAIVPSERAARRPGTAEIPVVAAGEPAPATGSPTTLEDHPTSTAEPATVGPSDVLRSWRRARRRRSGRDDAEESTGGTTVPDPFL</sequence>
<dbReference type="Pfam" id="PF03703">
    <property type="entry name" value="bPH_2"/>
    <property type="match status" value="1"/>
</dbReference>